<dbReference type="GO" id="GO:0005737">
    <property type="term" value="C:cytoplasm"/>
    <property type="evidence" value="ECO:0007669"/>
    <property type="project" value="UniProtKB-ARBA"/>
</dbReference>
<evidence type="ECO:0000256" key="2">
    <source>
        <dbReference type="ARBA" id="ARBA00022679"/>
    </source>
</evidence>
<keyword evidence="2 6" id="KW-0808">Transferase</keyword>
<evidence type="ECO:0000256" key="4">
    <source>
        <dbReference type="ARBA" id="ARBA00024073"/>
    </source>
</evidence>
<feature type="active site" description="Proton acceptor" evidence="5">
    <location>
        <position position="330"/>
    </location>
</feature>
<dbReference type="SUPFAM" id="SSF53901">
    <property type="entry name" value="Thiolase-like"/>
    <property type="match status" value="2"/>
</dbReference>
<gene>
    <name evidence="9" type="ORF">AQJ64_24475</name>
</gene>
<dbReference type="GO" id="GO:0003988">
    <property type="term" value="F:acetyl-CoA C-acyltransferase activity"/>
    <property type="evidence" value="ECO:0007669"/>
    <property type="project" value="UniProtKB-EC"/>
</dbReference>
<evidence type="ECO:0000259" key="8">
    <source>
        <dbReference type="Pfam" id="PF02803"/>
    </source>
</evidence>
<evidence type="ECO:0000256" key="1">
    <source>
        <dbReference type="ARBA" id="ARBA00010982"/>
    </source>
</evidence>
<dbReference type="InterPro" id="IPR020610">
    <property type="entry name" value="Thiolase_AS"/>
</dbReference>
<evidence type="ECO:0000313" key="9">
    <source>
        <dbReference type="EMBL" id="KUN80750.1"/>
    </source>
</evidence>
<comment type="caution">
    <text evidence="9">The sequence shown here is derived from an EMBL/GenBank/DDBJ whole genome shotgun (WGS) entry which is preliminary data.</text>
</comment>
<dbReference type="PROSITE" id="PS00099">
    <property type="entry name" value="THIOLASE_3"/>
    <property type="match status" value="1"/>
</dbReference>
<dbReference type="InterPro" id="IPR050215">
    <property type="entry name" value="Thiolase-like_sf_Thiolase"/>
</dbReference>
<dbReference type="STRING" id="1943.AQJ64_24475"/>
<accession>A0A101SV39</accession>
<evidence type="ECO:0000256" key="5">
    <source>
        <dbReference type="PIRSR" id="PIRSR000429-1"/>
    </source>
</evidence>
<dbReference type="Pfam" id="PF02803">
    <property type="entry name" value="Thiolase_C"/>
    <property type="match status" value="1"/>
</dbReference>
<protein>
    <recommendedName>
        <fullName evidence="4">acetyl-CoA C-acyltransferase</fullName>
        <ecNumber evidence="4">2.3.1.16</ecNumber>
    </recommendedName>
</protein>
<evidence type="ECO:0000256" key="3">
    <source>
        <dbReference type="ARBA" id="ARBA00023315"/>
    </source>
</evidence>
<proteinExistence type="inferred from homology"/>
<reference evidence="9 10" key="1">
    <citation type="submission" date="2015-10" db="EMBL/GenBank/DDBJ databases">
        <title>Draft genome sequence of Streptomyces griseoruber DSM 40281, type strain for the species Streptomyces griseoruber.</title>
        <authorList>
            <person name="Ruckert C."/>
            <person name="Winkler A."/>
            <person name="Kalinowski J."/>
            <person name="Kampfer P."/>
            <person name="Glaeser S."/>
        </authorList>
    </citation>
    <scope>NUCLEOTIDE SEQUENCE [LARGE SCALE GENOMIC DNA]</scope>
    <source>
        <strain evidence="9 10">DSM 40281</strain>
    </source>
</reference>
<dbReference type="OrthoDB" id="9764638at2"/>
<evidence type="ECO:0000313" key="10">
    <source>
        <dbReference type="Proteomes" id="UP000052982"/>
    </source>
</evidence>
<feature type="domain" description="Thiolase N-terminal" evidence="7">
    <location>
        <begin position="5"/>
        <end position="244"/>
    </location>
</feature>
<dbReference type="GO" id="GO:0010124">
    <property type="term" value="P:phenylacetate catabolic process"/>
    <property type="evidence" value="ECO:0007669"/>
    <property type="project" value="TreeGrafter"/>
</dbReference>
<dbReference type="Pfam" id="PF00108">
    <property type="entry name" value="Thiolase_N"/>
    <property type="match status" value="1"/>
</dbReference>
<keyword evidence="3 6" id="KW-0012">Acyltransferase</keyword>
<dbReference type="CDD" id="cd00751">
    <property type="entry name" value="thiolase"/>
    <property type="match status" value="1"/>
</dbReference>
<dbReference type="GO" id="GO:0006635">
    <property type="term" value="P:fatty acid beta-oxidation"/>
    <property type="evidence" value="ECO:0007669"/>
    <property type="project" value="TreeGrafter"/>
</dbReference>
<dbReference type="PANTHER" id="PTHR43853">
    <property type="entry name" value="3-KETOACYL-COA THIOLASE, PEROXISOMAL"/>
    <property type="match status" value="1"/>
</dbReference>
<feature type="active site" description="Acyl-thioester intermediate" evidence="5">
    <location>
        <position position="84"/>
    </location>
</feature>
<evidence type="ECO:0000256" key="6">
    <source>
        <dbReference type="RuleBase" id="RU003557"/>
    </source>
</evidence>
<dbReference type="Gene3D" id="3.40.47.10">
    <property type="match status" value="2"/>
</dbReference>
<feature type="domain" description="Thiolase C-terminal" evidence="8">
    <location>
        <begin position="252"/>
        <end position="372"/>
    </location>
</feature>
<dbReference type="Proteomes" id="UP000052982">
    <property type="component" value="Unassembled WGS sequence"/>
</dbReference>
<dbReference type="InterPro" id="IPR016039">
    <property type="entry name" value="Thiolase-like"/>
</dbReference>
<keyword evidence="10" id="KW-1185">Reference proteome</keyword>
<dbReference type="InterPro" id="IPR020616">
    <property type="entry name" value="Thiolase_N"/>
</dbReference>
<dbReference type="EMBL" id="LMWW01000040">
    <property type="protein sequence ID" value="KUN80750.1"/>
    <property type="molecule type" value="Genomic_DNA"/>
</dbReference>
<dbReference type="PIRSF" id="PIRSF000429">
    <property type="entry name" value="Ac-CoA_Ac_transf"/>
    <property type="match status" value="1"/>
</dbReference>
<organism evidence="9 10">
    <name type="scientific">Streptomyces griseoruber</name>
    <dbReference type="NCBI Taxonomy" id="1943"/>
    <lineage>
        <taxon>Bacteria</taxon>
        <taxon>Bacillati</taxon>
        <taxon>Actinomycetota</taxon>
        <taxon>Actinomycetes</taxon>
        <taxon>Kitasatosporales</taxon>
        <taxon>Streptomycetaceae</taxon>
        <taxon>Streptomyces</taxon>
    </lineage>
</organism>
<dbReference type="NCBIfam" id="TIGR01930">
    <property type="entry name" value="AcCoA-C-Actrans"/>
    <property type="match status" value="1"/>
</dbReference>
<sequence>MPEAVIVAALRTPIGTAFKGTLRDTTAHELAERVVGAVAEGLDPDRVDDVVLAESHYGGGVVARHAALTAGLPNVPGLALNRHCAGGLAAVQTAAASIRAGMDRLVLAGGVQSLSTAPRLTFRGADGWVPPSHPDRPDAPHLDMSVTVGWNTAVRAGIGRAELDEWALRSHRNAVRALDEGRFKDETVPLDTPHGVFTADEHPRRDTSAGKLARLKPLHPEIAGFSITAGNASGANDAAALLAVADDRSGLPVLATVRAWASVAADPAETGLTPVQAIPKALGRAGMSVADVALFEINEAFASVPVAAIHRLGLDADTVNVNGSGCSLGHPVAASGARMLVTLVHELRRRGGGVGVASMCAGGGMGSAVVVEVPAP</sequence>
<feature type="active site" description="Proton acceptor" evidence="5">
    <location>
        <position position="360"/>
    </location>
</feature>
<name>A0A101SV39_9ACTN</name>
<dbReference type="PANTHER" id="PTHR43853:SF2">
    <property type="entry name" value="3-OXOADIPYL-COA_3-OXO-5,6-DEHYDROSUBERYL-COA THIOLASE"/>
    <property type="match status" value="1"/>
</dbReference>
<dbReference type="InterPro" id="IPR020617">
    <property type="entry name" value="Thiolase_C"/>
</dbReference>
<dbReference type="InterPro" id="IPR002155">
    <property type="entry name" value="Thiolase"/>
</dbReference>
<comment type="similarity">
    <text evidence="1 6">Belongs to the thiolase-like superfamily. Thiolase family.</text>
</comment>
<dbReference type="AlphaFoldDB" id="A0A101SV39"/>
<dbReference type="RefSeq" id="WP_059202983.1">
    <property type="nucleotide sequence ID" value="NZ_KQ948772.1"/>
</dbReference>
<dbReference type="EC" id="2.3.1.16" evidence="4"/>
<evidence type="ECO:0000259" key="7">
    <source>
        <dbReference type="Pfam" id="PF00108"/>
    </source>
</evidence>